<keyword evidence="2" id="KW-0813">Transport</keyword>
<dbReference type="AlphaFoldDB" id="A0AAV8A8Y7"/>
<evidence type="ECO:0000256" key="1">
    <source>
        <dbReference type="ARBA" id="ARBA00005901"/>
    </source>
</evidence>
<gene>
    <name evidence="5" type="ORF">M0812_05337</name>
    <name evidence="6" type="ORF">M0813_06653</name>
</gene>
<reference evidence="5" key="2">
    <citation type="submission" date="2022-08" db="EMBL/GenBank/DDBJ databases">
        <title>Novel sulphate-reducing endosymbionts in the free-living metamonad Anaeramoeba.</title>
        <authorList>
            <person name="Jerlstrom-Hultqvist J."/>
            <person name="Cepicka I."/>
            <person name="Gallot-Lavallee L."/>
            <person name="Salas-Leiva D."/>
            <person name="Curtis B.A."/>
            <person name="Zahonova K."/>
            <person name="Pipaliya S."/>
            <person name="Dacks J."/>
            <person name="Roger A.J."/>
        </authorList>
    </citation>
    <scope>NUCLEOTIDE SEQUENCE</scope>
    <source>
        <strain evidence="5">Busselton2</strain>
    </source>
</reference>
<evidence type="ECO:0000313" key="6">
    <source>
        <dbReference type="EMBL" id="KAJ6230661.1"/>
    </source>
</evidence>
<evidence type="ECO:0000313" key="7">
    <source>
        <dbReference type="Proteomes" id="UP001146793"/>
    </source>
</evidence>
<keyword evidence="3" id="KW-0406">Ion transport</keyword>
<dbReference type="InterPro" id="IPR038495">
    <property type="entry name" value="ATPase_E_C"/>
</dbReference>
<proteinExistence type="inferred from homology"/>
<dbReference type="Gene3D" id="3.30.2320.30">
    <property type="entry name" value="ATP synthase, E subunit, C-terminal"/>
    <property type="match status" value="1"/>
</dbReference>
<organism evidence="5 7">
    <name type="scientific">Anaeramoeba flamelloides</name>
    <dbReference type="NCBI Taxonomy" id="1746091"/>
    <lineage>
        <taxon>Eukaryota</taxon>
        <taxon>Metamonada</taxon>
        <taxon>Anaeramoebidae</taxon>
        <taxon>Anaeramoeba</taxon>
    </lineage>
</organism>
<dbReference type="PANTHER" id="PTHR45715">
    <property type="entry name" value="ATPASE H+-TRANSPORTING V1 SUBUNIT E1A-RELATED"/>
    <property type="match status" value="1"/>
</dbReference>
<accession>A0AAV8A8Y7</accession>
<dbReference type="GO" id="GO:0033178">
    <property type="term" value="C:proton-transporting two-sector ATPase complex, catalytic domain"/>
    <property type="evidence" value="ECO:0007669"/>
    <property type="project" value="InterPro"/>
</dbReference>
<dbReference type="Proteomes" id="UP001146793">
    <property type="component" value="Unassembled WGS sequence"/>
</dbReference>
<dbReference type="EMBL" id="JAOAOG010000310">
    <property type="protein sequence ID" value="KAJ6230661.1"/>
    <property type="molecule type" value="Genomic_DNA"/>
</dbReference>
<dbReference type="EMBL" id="JANTQA010000012">
    <property type="protein sequence ID" value="KAJ3449192.1"/>
    <property type="molecule type" value="Genomic_DNA"/>
</dbReference>
<comment type="similarity">
    <text evidence="1">Belongs to the V-ATPase E subunit family.</text>
</comment>
<keyword evidence="8" id="KW-1185">Reference proteome</keyword>
<dbReference type="Gene3D" id="6.10.250.1620">
    <property type="match status" value="1"/>
</dbReference>
<name>A0AAV8A8Y7_9EUKA</name>
<dbReference type="InterPro" id="IPR002842">
    <property type="entry name" value="ATPase_V1_Esu"/>
</dbReference>
<comment type="caution">
    <text evidence="5">The sequence shown here is derived from an EMBL/GenBank/DDBJ whole genome shotgun (WGS) entry which is preliminary data.</text>
</comment>
<sequence>MNYSQRVEQTQKMIDFIQDEAEETIIKIQEQADEEFENEKSNLVDEERKRIIEEFERKRKQLDVKRKISQSSLINQSRLKILKAKYQYVQNSLKLAHFKLVQISQDQEKYPKVLKELILQGLLKMMEERVILMCRKCDLGLVKKLLKGIIQEFKNLTKMDCKVLVLEKQFLPPPPQKNSNRPSCSGGVVLNTANGKITCTNTLDYRLLLAFEGLLPEIRKLLFEFNADQVDGNF</sequence>
<evidence type="ECO:0000313" key="5">
    <source>
        <dbReference type="EMBL" id="KAJ3449192.1"/>
    </source>
</evidence>
<protein>
    <submittedName>
        <fullName evidence="5">Atpase h -transporting v1 subunit e1a-related</fullName>
    </submittedName>
</protein>
<evidence type="ECO:0000313" key="8">
    <source>
        <dbReference type="Proteomes" id="UP001150062"/>
    </source>
</evidence>
<dbReference type="Pfam" id="PF01991">
    <property type="entry name" value="vATP-synt_E"/>
    <property type="match status" value="1"/>
</dbReference>
<dbReference type="SUPFAM" id="SSF160527">
    <property type="entry name" value="V-type ATPase subunit E-like"/>
    <property type="match status" value="1"/>
</dbReference>
<reference evidence="6" key="1">
    <citation type="submission" date="2022-08" db="EMBL/GenBank/DDBJ databases">
        <title>Novel sulfate-reducing endosymbionts in the free-living metamonad Anaeramoeba.</title>
        <authorList>
            <person name="Jerlstrom-Hultqvist J."/>
            <person name="Cepicka I."/>
            <person name="Gallot-Lavallee L."/>
            <person name="Salas-Leiva D."/>
            <person name="Curtis B.A."/>
            <person name="Zahonova K."/>
            <person name="Pipaliya S."/>
            <person name="Dacks J."/>
            <person name="Roger A.J."/>
        </authorList>
    </citation>
    <scope>NUCLEOTIDE SEQUENCE</scope>
    <source>
        <strain evidence="6">Schooner1</strain>
    </source>
</reference>
<dbReference type="Proteomes" id="UP001150062">
    <property type="component" value="Unassembled WGS sequence"/>
</dbReference>
<evidence type="ECO:0000256" key="3">
    <source>
        <dbReference type="ARBA" id="ARBA00023065"/>
    </source>
</evidence>
<evidence type="ECO:0000256" key="4">
    <source>
        <dbReference type="SAM" id="Coils"/>
    </source>
</evidence>
<keyword evidence="4" id="KW-0175">Coiled coil</keyword>
<evidence type="ECO:0000256" key="2">
    <source>
        <dbReference type="ARBA" id="ARBA00022448"/>
    </source>
</evidence>
<feature type="coiled-coil region" evidence="4">
    <location>
        <begin position="14"/>
        <end position="49"/>
    </location>
</feature>
<dbReference type="GO" id="GO:0046961">
    <property type="term" value="F:proton-transporting ATPase activity, rotational mechanism"/>
    <property type="evidence" value="ECO:0007669"/>
    <property type="project" value="InterPro"/>
</dbReference>